<dbReference type="AlphaFoldDB" id="A0A3Q1GZD7"/>
<evidence type="ECO:0000313" key="1">
    <source>
        <dbReference type="Ensembl" id="ENSATEP00000000275.2"/>
    </source>
</evidence>
<reference evidence="1" key="1">
    <citation type="submission" date="2021-04" db="EMBL/GenBank/DDBJ databases">
        <authorList>
            <consortium name="Wellcome Sanger Institute Data Sharing"/>
        </authorList>
    </citation>
    <scope>NUCLEOTIDE SEQUENCE [LARGE SCALE GENOMIC DNA]</scope>
</reference>
<organism evidence="1 2">
    <name type="scientific">Anabas testudineus</name>
    <name type="common">Climbing perch</name>
    <name type="synonym">Anthias testudineus</name>
    <dbReference type="NCBI Taxonomy" id="64144"/>
    <lineage>
        <taxon>Eukaryota</taxon>
        <taxon>Metazoa</taxon>
        <taxon>Chordata</taxon>
        <taxon>Craniata</taxon>
        <taxon>Vertebrata</taxon>
        <taxon>Euteleostomi</taxon>
        <taxon>Actinopterygii</taxon>
        <taxon>Neopterygii</taxon>
        <taxon>Teleostei</taxon>
        <taxon>Neoteleostei</taxon>
        <taxon>Acanthomorphata</taxon>
        <taxon>Anabantaria</taxon>
        <taxon>Anabantiformes</taxon>
        <taxon>Anabantoidei</taxon>
        <taxon>Anabantidae</taxon>
        <taxon>Anabas</taxon>
    </lineage>
</organism>
<dbReference type="Ensembl" id="ENSATET00000000285.2">
    <property type="protein sequence ID" value="ENSATEP00000000275.2"/>
    <property type="gene ID" value="ENSATEG00000025198.2"/>
</dbReference>
<evidence type="ECO:0000313" key="2">
    <source>
        <dbReference type="Proteomes" id="UP000265040"/>
    </source>
</evidence>
<keyword evidence="2" id="KW-1185">Reference proteome</keyword>
<dbReference type="GeneTree" id="ENSGT00940000163927"/>
<sequence>MPVQQQPVQVVTVISNQGPGTWSTGLCDCCSDVGTCKSTNPSDVAHHDYNKGCDQLLCSVVFPLHAVSPQHPCKAYEGKWGGGEGSEHSHLL</sequence>
<proteinExistence type="predicted"/>
<reference evidence="1" key="2">
    <citation type="submission" date="2025-08" db="UniProtKB">
        <authorList>
            <consortium name="Ensembl"/>
        </authorList>
    </citation>
    <scope>IDENTIFICATION</scope>
</reference>
<name>A0A3Q1GZD7_ANATE</name>
<reference evidence="1" key="3">
    <citation type="submission" date="2025-09" db="UniProtKB">
        <authorList>
            <consortium name="Ensembl"/>
        </authorList>
    </citation>
    <scope>IDENTIFICATION</scope>
</reference>
<protein>
    <submittedName>
        <fullName evidence="1">Uncharacterized protein</fullName>
    </submittedName>
</protein>
<dbReference type="Proteomes" id="UP000265040">
    <property type="component" value="Chromosome 18"/>
</dbReference>
<accession>A0A3Q1GZD7</accession>